<evidence type="ECO:0000313" key="3">
    <source>
        <dbReference type="Proteomes" id="UP001552299"/>
    </source>
</evidence>
<name>A0ABD0VUI2_DENTH</name>
<evidence type="ECO:0000313" key="2">
    <source>
        <dbReference type="EMBL" id="KAL0926181.1"/>
    </source>
</evidence>
<reference evidence="2 3" key="1">
    <citation type="journal article" date="2024" name="Plant Biotechnol. J.">
        <title>Dendrobium thyrsiflorum genome and its molecular insights into genes involved in important horticultural traits.</title>
        <authorList>
            <person name="Chen B."/>
            <person name="Wang J.Y."/>
            <person name="Zheng P.J."/>
            <person name="Li K.L."/>
            <person name="Liang Y.M."/>
            <person name="Chen X.F."/>
            <person name="Zhang C."/>
            <person name="Zhao X."/>
            <person name="He X."/>
            <person name="Zhang G.Q."/>
            <person name="Liu Z.J."/>
            <person name="Xu Q."/>
        </authorList>
    </citation>
    <scope>NUCLEOTIDE SEQUENCE [LARGE SCALE GENOMIC DNA]</scope>
    <source>
        <strain evidence="2">GZMU011</strain>
    </source>
</reference>
<comment type="caution">
    <text evidence="2">The sequence shown here is derived from an EMBL/GenBank/DDBJ whole genome shotgun (WGS) entry which is preliminary data.</text>
</comment>
<dbReference type="Proteomes" id="UP001552299">
    <property type="component" value="Unassembled WGS sequence"/>
</dbReference>
<proteinExistence type="predicted"/>
<dbReference type="EMBL" id="JANQDX010000003">
    <property type="protein sequence ID" value="KAL0926181.1"/>
    <property type="molecule type" value="Genomic_DNA"/>
</dbReference>
<keyword evidence="3" id="KW-1185">Reference proteome</keyword>
<accession>A0ABD0VUI2</accession>
<protein>
    <recommendedName>
        <fullName evidence="1">DUF4283 domain-containing protein</fullName>
    </recommendedName>
</protein>
<dbReference type="Pfam" id="PF14111">
    <property type="entry name" value="DUF4283"/>
    <property type="match status" value="1"/>
</dbReference>
<sequence>MVGGSSSTPWRNALIHAVVKNRGFFSTDADGQTSPSHSRSFKEVLSAGSTSSDILPTLSQGVFNGCRPNLDMIRNFFCNLKLSGFFFVGLLDSRHVAIQLSNDLDYSRVFARRSYFINFYQMHILKWTPFFDIQEESPIVPVWISFPNLRLHIFNPKVLHALGSVFGWPLQTDQAIASRTRPSLARVLVEVDITKKNAKEIWVGSKAFGYLQKVEFEKIPDFCSHCKMHGHALHECFKLHPNLKKTLAHVLNGRGNIECTNVDMPLDQSSLDTNIEGEKVNTPLDAEIENIENCEEG</sequence>
<dbReference type="InterPro" id="IPR040256">
    <property type="entry name" value="At4g02000-like"/>
</dbReference>
<dbReference type="InterPro" id="IPR025558">
    <property type="entry name" value="DUF4283"/>
</dbReference>
<feature type="domain" description="DUF4283" evidence="1">
    <location>
        <begin position="62"/>
        <end position="134"/>
    </location>
</feature>
<dbReference type="PANTHER" id="PTHR31286:SF179">
    <property type="entry name" value="RNASE H TYPE-1 DOMAIN-CONTAINING PROTEIN"/>
    <property type="match status" value="1"/>
</dbReference>
<organism evidence="2 3">
    <name type="scientific">Dendrobium thyrsiflorum</name>
    <name type="common">Pinecone-like raceme dendrobium</name>
    <name type="synonym">Orchid</name>
    <dbReference type="NCBI Taxonomy" id="117978"/>
    <lineage>
        <taxon>Eukaryota</taxon>
        <taxon>Viridiplantae</taxon>
        <taxon>Streptophyta</taxon>
        <taxon>Embryophyta</taxon>
        <taxon>Tracheophyta</taxon>
        <taxon>Spermatophyta</taxon>
        <taxon>Magnoliopsida</taxon>
        <taxon>Liliopsida</taxon>
        <taxon>Asparagales</taxon>
        <taxon>Orchidaceae</taxon>
        <taxon>Epidendroideae</taxon>
        <taxon>Malaxideae</taxon>
        <taxon>Dendrobiinae</taxon>
        <taxon>Dendrobium</taxon>
    </lineage>
</organism>
<gene>
    <name evidence="2" type="ORF">M5K25_002387</name>
</gene>
<dbReference type="PANTHER" id="PTHR31286">
    <property type="entry name" value="GLYCINE-RICH CELL WALL STRUCTURAL PROTEIN 1.8-LIKE"/>
    <property type="match status" value="1"/>
</dbReference>
<dbReference type="AlphaFoldDB" id="A0ABD0VUI2"/>
<evidence type="ECO:0000259" key="1">
    <source>
        <dbReference type="Pfam" id="PF14111"/>
    </source>
</evidence>